<gene>
    <name evidence="5" type="ORF">SI7747_02003021</name>
</gene>
<dbReference type="EMBL" id="CACRZD030000002">
    <property type="protein sequence ID" value="CAA6656481.1"/>
    <property type="molecule type" value="Genomic_DNA"/>
</dbReference>
<evidence type="ECO:0000313" key="5">
    <source>
        <dbReference type="EMBL" id="CAA2616807.1"/>
    </source>
</evidence>
<proteinExistence type="predicted"/>
<organism evidence="5">
    <name type="scientific">Spirodela intermedia</name>
    <name type="common">Intermediate duckweed</name>
    <dbReference type="NCBI Taxonomy" id="51605"/>
    <lineage>
        <taxon>Eukaryota</taxon>
        <taxon>Viridiplantae</taxon>
        <taxon>Streptophyta</taxon>
        <taxon>Embryophyta</taxon>
        <taxon>Tracheophyta</taxon>
        <taxon>Spermatophyta</taxon>
        <taxon>Magnoliopsida</taxon>
        <taxon>Liliopsida</taxon>
        <taxon>Araceae</taxon>
        <taxon>Lemnoideae</taxon>
        <taxon>Spirodela</taxon>
    </lineage>
</organism>
<evidence type="ECO:0000256" key="1">
    <source>
        <dbReference type="ARBA" id="ARBA00022690"/>
    </source>
</evidence>
<evidence type="ECO:0000256" key="3">
    <source>
        <dbReference type="SAM" id="MobiDB-lite"/>
    </source>
</evidence>
<keyword evidence="2" id="KW-1015">Disulfide bond</keyword>
<dbReference type="SUPFAM" id="SSF57247">
    <property type="entry name" value="Bowman-Birk inhibitor, BBI"/>
    <property type="match status" value="1"/>
</dbReference>
<dbReference type="GO" id="GO:0005576">
    <property type="term" value="C:extracellular region"/>
    <property type="evidence" value="ECO:0007669"/>
    <property type="project" value="InterPro"/>
</dbReference>
<feature type="signal peptide" evidence="4">
    <location>
        <begin position="1"/>
        <end position="15"/>
    </location>
</feature>
<dbReference type="GO" id="GO:0004867">
    <property type="term" value="F:serine-type endopeptidase inhibitor activity"/>
    <property type="evidence" value="ECO:0007669"/>
    <property type="project" value="InterPro"/>
</dbReference>
<evidence type="ECO:0000256" key="4">
    <source>
        <dbReference type="SAM" id="SignalP"/>
    </source>
</evidence>
<dbReference type="InterPro" id="IPR035995">
    <property type="entry name" value="Bowman-Birk_prot_inh"/>
</dbReference>
<feature type="region of interest" description="Disordered" evidence="3">
    <location>
        <begin position="104"/>
        <end position="134"/>
    </location>
</feature>
<evidence type="ECO:0000313" key="6">
    <source>
        <dbReference type="Proteomes" id="UP001189122"/>
    </source>
</evidence>
<evidence type="ECO:0000256" key="2">
    <source>
        <dbReference type="ARBA" id="ARBA00023157"/>
    </source>
</evidence>
<reference evidence="5 6" key="1">
    <citation type="submission" date="2019-12" db="EMBL/GenBank/DDBJ databases">
        <authorList>
            <person name="Scholz U."/>
            <person name="Mascher M."/>
            <person name="Fiebig A."/>
        </authorList>
    </citation>
    <scope>NUCLEOTIDE SEQUENCE</scope>
</reference>
<protein>
    <submittedName>
        <fullName evidence="5">Uncharacterized protein</fullName>
    </submittedName>
</protein>
<sequence length="134" mass="14375">MVLLLIMPMLGSSTRQPLGGGADALRALVDPGKQKRVGGSPWCCDKCDYVNSMNSYMCLDRTAREVGCNAGCEYCICEHGRYATCICYDSLDSCPQLCSDYEPPSETGTPAAAPKHRLRNAGGNASRCADSPQE</sequence>
<keyword evidence="1" id="KW-0646">Protease inhibitor</keyword>
<keyword evidence="6" id="KW-1185">Reference proteome</keyword>
<accession>A0A7I8IFR9</accession>
<dbReference type="Proteomes" id="UP001189122">
    <property type="component" value="Unassembled WGS sequence"/>
</dbReference>
<name>A0A7I8IFR9_SPIIN</name>
<dbReference type="AlphaFoldDB" id="A0A7I8IFR9"/>
<keyword evidence="4" id="KW-0732">Signal</keyword>
<feature type="chain" id="PRO_5029689475" evidence="4">
    <location>
        <begin position="16"/>
        <end position="134"/>
    </location>
</feature>
<dbReference type="EMBL" id="LR743589">
    <property type="protein sequence ID" value="CAA2616807.1"/>
    <property type="molecule type" value="Genomic_DNA"/>
</dbReference>